<dbReference type="Proteomes" id="UP000289738">
    <property type="component" value="Chromosome B09"/>
</dbReference>
<evidence type="ECO:0000313" key="2">
    <source>
        <dbReference type="Proteomes" id="UP000289738"/>
    </source>
</evidence>
<dbReference type="AlphaFoldDB" id="A0A444XPW2"/>
<protein>
    <submittedName>
        <fullName evidence="1">Uncharacterized protein</fullName>
    </submittedName>
</protein>
<evidence type="ECO:0000313" key="1">
    <source>
        <dbReference type="EMBL" id="RYQ91758.1"/>
    </source>
</evidence>
<reference evidence="1 2" key="1">
    <citation type="submission" date="2019-01" db="EMBL/GenBank/DDBJ databases">
        <title>Sequencing of cultivated peanut Arachis hypogaea provides insights into genome evolution and oil improvement.</title>
        <authorList>
            <person name="Chen X."/>
        </authorList>
    </citation>
    <scope>NUCLEOTIDE SEQUENCE [LARGE SCALE GENOMIC DNA]</scope>
    <source>
        <strain evidence="2">cv. Fuhuasheng</strain>
        <tissue evidence="1">Leaves</tissue>
    </source>
</reference>
<name>A0A444XPW2_ARAHY</name>
<sequence length="69" mass="7450">MAKLVARCSACSPWPPFEEAANGVVIATEKTLPSILVDEVSSFPLVGYMPCGPENSVINTKYRGCIKVY</sequence>
<proteinExistence type="predicted"/>
<organism evidence="1 2">
    <name type="scientific">Arachis hypogaea</name>
    <name type="common">Peanut</name>
    <dbReference type="NCBI Taxonomy" id="3818"/>
    <lineage>
        <taxon>Eukaryota</taxon>
        <taxon>Viridiplantae</taxon>
        <taxon>Streptophyta</taxon>
        <taxon>Embryophyta</taxon>
        <taxon>Tracheophyta</taxon>
        <taxon>Spermatophyta</taxon>
        <taxon>Magnoliopsida</taxon>
        <taxon>eudicotyledons</taxon>
        <taxon>Gunneridae</taxon>
        <taxon>Pentapetalae</taxon>
        <taxon>rosids</taxon>
        <taxon>fabids</taxon>
        <taxon>Fabales</taxon>
        <taxon>Fabaceae</taxon>
        <taxon>Papilionoideae</taxon>
        <taxon>50 kb inversion clade</taxon>
        <taxon>dalbergioids sensu lato</taxon>
        <taxon>Dalbergieae</taxon>
        <taxon>Pterocarpus clade</taxon>
        <taxon>Arachis</taxon>
    </lineage>
</organism>
<gene>
    <name evidence="1" type="ORF">Ahy_B09g097772</name>
</gene>
<accession>A0A444XPW2</accession>
<dbReference type="EMBL" id="SDMP01000019">
    <property type="protein sequence ID" value="RYQ91758.1"/>
    <property type="molecule type" value="Genomic_DNA"/>
</dbReference>
<keyword evidence="2" id="KW-1185">Reference proteome</keyword>
<comment type="caution">
    <text evidence="1">The sequence shown here is derived from an EMBL/GenBank/DDBJ whole genome shotgun (WGS) entry which is preliminary data.</text>
</comment>